<evidence type="ECO:0000313" key="2">
    <source>
        <dbReference type="Proteomes" id="UP001626550"/>
    </source>
</evidence>
<dbReference type="AlphaFoldDB" id="A0ABD2QA36"/>
<name>A0ABD2QA36_9PLAT</name>
<sequence>MKLKSNYTTGLSIKLLKYEKRSAQSRKSENATSINPFFWMNYDLSLVSRTLIETFIQFVSISVKGMIIKRCIETIKLENQVKVENALIRVKCKNSLTKLILDASCASFQVFAKEAEPVLSVTSSLLLEYDLQLLLRKDYLTFVNILLCDTRVTSNTKRLNSLLNQSPLRSPTSPSLQFSLVGLSAVDSKAEGKSLGLILSVESVFFKFDTSTDSCLKDVFNSKLQSALCRFSVGALIGVLFCRQIVRILFLEWTC</sequence>
<reference evidence="1 2" key="1">
    <citation type="submission" date="2024-11" db="EMBL/GenBank/DDBJ databases">
        <title>Adaptive evolution of stress response genes in parasites aligns with host niche diversity.</title>
        <authorList>
            <person name="Hahn C."/>
            <person name="Resl P."/>
        </authorList>
    </citation>
    <scope>NUCLEOTIDE SEQUENCE [LARGE SCALE GENOMIC DNA]</scope>
    <source>
        <strain evidence="1">EGGRZ-B1_66</strain>
        <tissue evidence="1">Body</tissue>
    </source>
</reference>
<keyword evidence="2" id="KW-1185">Reference proteome</keyword>
<proteinExistence type="predicted"/>
<dbReference type="Proteomes" id="UP001626550">
    <property type="component" value="Unassembled WGS sequence"/>
</dbReference>
<comment type="caution">
    <text evidence="1">The sequence shown here is derived from an EMBL/GenBank/DDBJ whole genome shotgun (WGS) entry which is preliminary data.</text>
</comment>
<organism evidence="1 2">
    <name type="scientific">Cichlidogyrus casuarinus</name>
    <dbReference type="NCBI Taxonomy" id="1844966"/>
    <lineage>
        <taxon>Eukaryota</taxon>
        <taxon>Metazoa</taxon>
        <taxon>Spiralia</taxon>
        <taxon>Lophotrochozoa</taxon>
        <taxon>Platyhelminthes</taxon>
        <taxon>Monogenea</taxon>
        <taxon>Monopisthocotylea</taxon>
        <taxon>Dactylogyridea</taxon>
        <taxon>Ancyrocephalidae</taxon>
        <taxon>Cichlidogyrus</taxon>
    </lineage>
</organism>
<accession>A0ABD2QA36</accession>
<evidence type="ECO:0000313" key="1">
    <source>
        <dbReference type="EMBL" id="KAL3316419.1"/>
    </source>
</evidence>
<protein>
    <submittedName>
        <fullName evidence="1">Uncharacterized protein</fullName>
    </submittedName>
</protein>
<gene>
    <name evidence="1" type="ORF">Ciccas_004936</name>
</gene>
<dbReference type="EMBL" id="JBJKFK010000542">
    <property type="protein sequence ID" value="KAL3316419.1"/>
    <property type="molecule type" value="Genomic_DNA"/>
</dbReference>